<dbReference type="Pfam" id="PF19590">
    <property type="entry name" value="TrbL_3"/>
    <property type="match status" value="1"/>
</dbReference>
<sequence>MFLTFFKKQKLFSKIILGCFIFCCLLGIFLPLKQALAFNIWGFLTDGLTVLPLNIIKVTLGFVSWLIYALMLLAHGILMWVLGNPLPDGLSLTNPAKNPIIDIGWTTLRDFTNMLFILGLAYIGLMTALDLSSFNTKKTFTNLLLIALLINFTPIICGAIVDGSNIIANFFISGVSYDEAKDALKSKMGLDAMLSWDFEKNVSELMNIFGVLIFGLVLMVVFALFALLLLVRIIMLWFLVILSPIAFFAWIFDSSKKYFKMWWDLFIKWATIIVPAGFFLYLSTHVFAQADKLFKTQYPSGGEVDFSFFASITPMLMGCGFAIVGFLATLKINAMGTKSIIGVATKASNKVRTTTKKWTADKARNVGNLAKNATWTRAASGLSNRLQAPQIGTKEFEEWEKEHKVAGALKQARRYALGGKYSEEEIAQGKGKSTIRKVVRIAGIPATLGATYWGGRVVESTRSKVAEKARGVATTQIKTSSTETAGKSLETQRRLWQSTLDPVKLVGILDGIQKDGNFGDVVDMDNEKERGKIKKILVRALKQDPETFKKLRYIDVVDKRNEDDSLKRKSLFHEVYEENKDKISLDTLDRAGMKFSVADAALFGKGEDTKGNKIDGGLPKELDSVDETKENGAWEILLRKTIANFKSKDVEFVSKPDLMAMLRSEEFQKFGNQSVVSQAATLFAREAIEAAQAGIDAHPGDYYSEHNKKLHNYYKNTPARNLGIDYPFGETKKTEEKKETASSLEQLEQAKEEYEDLEEQSVQAIAKNDQQNIDALNKQKKDAQKKIDDLEESLKQEQTQLIEEEKRKKEEEQKKEIKEAEDKKEQQEETTQPTNKKPKKRGMGRRRI</sequence>
<keyword evidence="2" id="KW-0472">Membrane</keyword>
<feature type="transmembrane region" description="Helical" evidence="2">
    <location>
        <begin position="234"/>
        <end position="253"/>
    </location>
</feature>
<dbReference type="Proteomes" id="UP000230132">
    <property type="component" value="Unassembled WGS sequence"/>
</dbReference>
<evidence type="ECO:0000256" key="2">
    <source>
        <dbReference type="SAM" id="Phobius"/>
    </source>
</evidence>
<accession>A0A2H0UU20</accession>
<keyword evidence="2" id="KW-0812">Transmembrane</keyword>
<feature type="transmembrane region" description="Helical" evidence="2">
    <location>
        <begin position="12"/>
        <end position="30"/>
    </location>
</feature>
<reference evidence="4" key="1">
    <citation type="submission" date="2017-09" db="EMBL/GenBank/DDBJ databases">
        <title>Depth-based differentiation of microbial function through sediment-hosted aquifers and enrichment of novel symbionts in the deep terrestrial subsurface.</title>
        <authorList>
            <person name="Probst A.J."/>
            <person name="Ladd B."/>
            <person name="Jarett J.K."/>
            <person name="Geller-Mcgrath D.E."/>
            <person name="Sieber C.M.K."/>
            <person name="Emerson J.B."/>
            <person name="Anantharaman K."/>
            <person name="Thomas B.C."/>
            <person name="Malmstrom R."/>
            <person name="Stieglmeier M."/>
            <person name="Klingl A."/>
            <person name="Woyke T."/>
            <person name="Ryan C.M."/>
            <person name="Banfield J.F."/>
        </authorList>
    </citation>
    <scope>NUCLEOTIDE SEQUENCE [LARGE SCALE GENOMIC DNA]</scope>
</reference>
<organism evidence="3 4">
    <name type="scientific">bacterium (Candidatus Gribaldobacteria) CG10_big_fil_rev_8_21_14_0_10_37_21</name>
    <dbReference type="NCBI Taxonomy" id="2014275"/>
    <lineage>
        <taxon>Bacteria</taxon>
        <taxon>Candidatus Gribaldobacteria</taxon>
    </lineage>
</organism>
<feature type="region of interest" description="Disordered" evidence="1">
    <location>
        <begin position="775"/>
        <end position="848"/>
    </location>
</feature>
<gene>
    <name evidence="3" type="ORF">COU05_02955</name>
</gene>
<feature type="transmembrane region" description="Helical" evidence="2">
    <location>
        <begin position="114"/>
        <end position="131"/>
    </location>
</feature>
<feature type="transmembrane region" description="Helical" evidence="2">
    <location>
        <begin position="205"/>
        <end position="228"/>
    </location>
</feature>
<proteinExistence type="predicted"/>
<evidence type="ECO:0000313" key="4">
    <source>
        <dbReference type="Proteomes" id="UP000230132"/>
    </source>
</evidence>
<feature type="transmembrane region" description="Helical" evidence="2">
    <location>
        <begin position="308"/>
        <end position="330"/>
    </location>
</feature>
<keyword evidence="2" id="KW-1133">Transmembrane helix</keyword>
<evidence type="ECO:0000256" key="1">
    <source>
        <dbReference type="SAM" id="MobiDB-lite"/>
    </source>
</evidence>
<feature type="region of interest" description="Disordered" evidence="1">
    <location>
        <begin position="732"/>
        <end position="760"/>
    </location>
</feature>
<dbReference type="AlphaFoldDB" id="A0A2H0UU20"/>
<feature type="transmembrane region" description="Helical" evidence="2">
    <location>
        <begin position="62"/>
        <end position="82"/>
    </location>
</feature>
<feature type="transmembrane region" description="Helical" evidence="2">
    <location>
        <begin position="265"/>
        <end position="288"/>
    </location>
</feature>
<comment type="caution">
    <text evidence="3">The sequence shown here is derived from an EMBL/GenBank/DDBJ whole genome shotgun (WGS) entry which is preliminary data.</text>
</comment>
<feature type="transmembrane region" description="Helical" evidence="2">
    <location>
        <begin position="143"/>
        <end position="161"/>
    </location>
</feature>
<name>A0A2H0UU20_9BACT</name>
<dbReference type="EMBL" id="PFAX01000030">
    <property type="protein sequence ID" value="PIR90216.1"/>
    <property type="molecule type" value="Genomic_DNA"/>
</dbReference>
<feature type="compositionally biased region" description="Basic residues" evidence="1">
    <location>
        <begin position="836"/>
        <end position="848"/>
    </location>
</feature>
<feature type="compositionally biased region" description="Basic and acidic residues" evidence="1">
    <location>
        <begin position="803"/>
        <end position="827"/>
    </location>
</feature>
<protein>
    <submittedName>
        <fullName evidence="3">Uncharacterized protein</fullName>
    </submittedName>
</protein>
<evidence type="ECO:0000313" key="3">
    <source>
        <dbReference type="EMBL" id="PIR90216.1"/>
    </source>
</evidence>
<feature type="compositionally biased region" description="Basic and acidic residues" evidence="1">
    <location>
        <begin position="777"/>
        <end position="795"/>
    </location>
</feature>
<dbReference type="InterPro" id="IPR045782">
    <property type="entry name" value="TrbL_3"/>
</dbReference>
<feature type="transmembrane region" description="Helical" evidence="2">
    <location>
        <begin position="36"/>
        <end position="55"/>
    </location>
</feature>